<feature type="coiled-coil region" evidence="1">
    <location>
        <begin position="118"/>
        <end position="156"/>
    </location>
</feature>
<evidence type="ECO:0000256" key="1">
    <source>
        <dbReference type="SAM" id="Coils"/>
    </source>
</evidence>
<dbReference type="AlphaFoldDB" id="A0A5N6NDH0"/>
<dbReference type="Proteomes" id="UP000326396">
    <property type="component" value="Linkage Group LG2"/>
</dbReference>
<feature type="compositionally biased region" description="Acidic residues" evidence="2">
    <location>
        <begin position="210"/>
        <end position="229"/>
    </location>
</feature>
<keyword evidence="4" id="KW-1185">Reference proteome</keyword>
<protein>
    <submittedName>
        <fullName evidence="3">Uncharacterized protein</fullName>
    </submittedName>
</protein>
<dbReference type="EMBL" id="SZYD01000012">
    <property type="protein sequence ID" value="KAD4584965.1"/>
    <property type="molecule type" value="Genomic_DNA"/>
</dbReference>
<accession>A0A5N6NDH0</accession>
<sequence length="242" mass="27672">MADNNDDTRRDPGKRPAEHGYELTEEDRQGVRDIVALVDAEMAERARIAKRARSWSWYPSTMWDWIVEERVPLQRLPTDDDRAHRLPALGVSFERAFAAYVAGTAREARRARERDEEIRALREENLHLRGQLDHLREQVVDKIAELRNRTAQLEERQGEVAAVVQNHDEQLAVVEDVTEENQAALQNACAEQLIVEPEQEQDQGPQFVVEDLEEGDFDEDPEEDQDDGPADSGDSHSTIVLD</sequence>
<evidence type="ECO:0000313" key="4">
    <source>
        <dbReference type="Proteomes" id="UP000326396"/>
    </source>
</evidence>
<feature type="region of interest" description="Disordered" evidence="2">
    <location>
        <begin position="196"/>
        <end position="242"/>
    </location>
</feature>
<evidence type="ECO:0000256" key="2">
    <source>
        <dbReference type="SAM" id="MobiDB-lite"/>
    </source>
</evidence>
<comment type="caution">
    <text evidence="3">The sequence shown here is derived from an EMBL/GenBank/DDBJ whole genome shotgun (WGS) entry which is preliminary data.</text>
</comment>
<proteinExistence type="predicted"/>
<reference evidence="3 4" key="1">
    <citation type="submission" date="2019-05" db="EMBL/GenBank/DDBJ databases">
        <title>Mikania micrantha, genome provides insights into the molecular mechanism of rapid growth.</title>
        <authorList>
            <person name="Liu B."/>
        </authorList>
    </citation>
    <scope>NUCLEOTIDE SEQUENCE [LARGE SCALE GENOMIC DNA]</scope>
    <source>
        <strain evidence="3">NLD-2019</strain>
        <tissue evidence="3">Leaf</tissue>
    </source>
</reference>
<gene>
    <name evidence="3" type="ORF">E3N88_22566</name>
</gene>
<keyword evidence="1" id="KW-0175">Coiled coil</keyword>
<name>A0A5N6NDH0_9ASTR</name>
<evidence type="ECO:0000313" key="3">
    <source>
        <dbReference type="EMBL" id="KAD4584965.1"/>
    </source>
</evidence>
<organism evidence="3 4">
    <name type="scientific">Mikania micrantha</name>
    <name type="common">bitter vine</name>
    <dbReference type="NCBI Taxonomy" id="192012"/>
    <lineage>
        <taxon>Eukaryota</taxon>
        <taxon>Viridiplantae</taxon>
        <taxon>Streptophyta</taxon>
        <taxon>Embryophyta</taxon>
        <taxon>Tracheophyta</taxon>
        <taxon>Spermatophyta</taxon>
        <taxon>Magnoliopsida</taxon>
        <taxon>eudicotyledons</taxon>
        <taxon>Gunneridae</taxon>
        <taxon>Pentapetalae</taxon>
        <taxon>asterids</taxon>
        <taxon>campanulids</taxon>
        <taxon>Asterales</taxon>
        <taxon>Asteraceae</taxon>
        <taxon>Asteroideae</taxon>
        <taxon>Heliantheae alliance</taxon>
        <taxon>Eupatorieae</taxon>
        <taxon>Mikania</taxon>
    </lineage>
</organism>
<feature type="region of interest" description="Disordered" evidence="2">
    <location>
        <begin position="1"/>
        <end position="27"/>
    </location>
</feature>